<gene>
    <name evidence="5" type="ORF">BGAL_0679g00030</name>
</gene>
<comment type="caution">
    <text evidence="5">The sequence shown here is derived from an EMBL/GenBank/DDBJ whole genome shotgun (WGS) entry which is preliminary data.</text>
</comment>
<evidence type="ECO:0000313" key="5">
    <source>
        <dbReference type="EMBL" id="THV44292.1"/>
    </source>
</evidence>
<comment type="similarity">
    <text evidence="1">Belongs to the NmrA-type oxidoreductase family. Isoflavone reductase subfamily.</text>
</comment>
<sequence length="315" mass="35829">MVKIVLAGGAGNVGREVLEALLAEGKHEIIVFSRKEVPDLTRQGVTVDVIDYTDKAALVHALEGVDTVLSFIITFNDPNNQSQTNLIDACIEAGVRRFAPSEWATRSHCRIPEYEGKDRIYDYLREINKEKRILEFTLFQCGLLLNYFSYPHTSAKFMQIFPMPIDVENCRAIIHKDTKARITLTSVQDLARIVTKAVDYEGAWPEVSGVCANQMRILDFIGLCEKIRGQEFVVESVEKSDLEEGRFTSSWFPVIVHPSVPEDQKDAFSQRYFAASILAIERGGWDASKEWNELLPDFRFTSAEEFLSNIWKHRS</sequence>
<dbReference type="Proteomes" id="UP000308671">
    <property type="component" value="Unassembled WGS sequence"/>
</dbReference>
<dbReference type="PANTHER" id="PTHR47706">
    <property type="entry name" value="NMRA-LIKE FAMILY PROTEIN"/>
    <property type="match status" value="1"/>
</dbReference>
<name>A0A4S8QLH1_9HELO</name>
<dbReference type="AlphaFoldDB" id="A0A4S8QLH1"/>
<keyword evidence="6" id="KW-1185">Reference proteome</keyword>
<dbReference type="EMBL" id="PQXL01000675">
    <property type="protein sequence ID" value="THV44292.1"/>
    <property type="molecule type" value="Genomic_DNA"/>
</dbReference>
<dbReference type="InterPro" id="IPR051609">
    <property type="entry name" value="NmrA/Isoflavone_reductase-like"/>
</dbReference>
<dbReference type="Gene3D" id="3.90.25.10">
    <property type="entry name" value="UDP-galactose 4-epimerase, domain 1"/>
    <property type="match status" value="1"/>
</dbReference>
<keyword evidence="2" id="KW-0521">NADP</keyword>
<evidence type="ECO:0000256" key="2">
    <source>
        <dbReference type="ARBA" id="ARBA00022857"/>
    </source>
</evidence>
<evidence type="ECO:0000256" key="3">
    <source>
        <dbReference type="ARBA" id="ARBA00023002"/>
    </source>
</evidence>
<dbReference type="GO" id="GO:0016491">
    <property type="term" value="F:oxidoreductase activity"/>
    <property type="evidence" value="ECO:0007669"/>
    <property type="project" value="UniProtKB-KW"/>
</dbReference>
<dbReference type="PANTHER" id="PTHR47706:SF4">
    <property type="entry name" value="NMRA-LIKE DOMAIN-CONTAINING PROTEIN"/>
    <property type="match status" value="1"/>
</dbReference>
<reference evidence="5 6" key="1">
    <citation type="submission" date="2017-12" db="EMBL/GenBank/DDBJ databases">
        <title>Comparative genomics of Botrytis spp.</title>
        <authorList>
            <person name="Valero-Jimenez C.A."/>
            <person name="Tapia P."/>
            <person name="Veloso J."/>
            <person name="Silva-Moreno E."/>
            <person name="Staats M."/>
            <person name="Valdes J.H."/>
            <person name="Van Kan J.A.L."/>
        </authorList>
    </citation>
    <scope>NUCLEOTIDE SEQUENCE [LARGE SCALE GENOMIC DNA]</scope>
    <source>
        <strain evidence="5 6">MUCL435</strain>
    </source>
</reference>
<dbReference type="Gene3D" id="3.40.50.720">
    <property type="entry name" value="NAD(P)-binding Rossmann-like Domain"/>
    <property type="match status" value="1"/>
</dbReference>
<accession>A0A4S8QLH1</accession>
<proteinExistence type="inferred from homology"/>
<evidence type="ECO:0000259" key="4">
    <source>
        <dbReference type="Pfam" id="PF05368"/>
    </source>
</evidence>
<protein>
    <recommendedName>
        <fullName evidence="4">NmrA-like domain-containing protein</fullName>
    </recommendedName>
</protein>
<dbReference type="OrthoDB" id="10000533at2759"/>
<feature type="domain" description="NmrA-like" evidence="4">
    <location>
        <begin position="3"/>
        <end position="242"/>
    </location>
</feature>
<evidence type="ECO:0000313" key="6">
    <source>
        <dbReference type="Proteomes" id="UP000308671"/>
    </source>
</evidence>
<evidence type="ECO:0000256" key="1">
    <source>
        <dbReference type="ARBA" id="ARBA00005725"/>
    </source>
</evidence>
<dbReference type="InterPro" id="IPR036291">
    <property type="entry name" value="NAD(P)-bd_dom_sf"/>
</dbReference>
<dbReference type="SUPFAM" id="SSF51735">
    <property type="entry name" value="NAD(P)-binding Rossmann-fold domains"/>
    <property type="match status" value="1"/>
</dbReference>
<organism evidence="5 6">
    <name type="scientific">Botrytis galanthina</name>
    <dbReference type="NCBI Taxonomy" id="278940"/>
    <lineage>
        <taxon>Eukaryota</taxon>
        <taxon>Fungi</taxon>
        <taxon>Dikarya</taxon>
        <taxon>Ascomycota</taxon>
        <taxon>Pezizomycotina</taxon>
        <taxon>Leotiomycetes</taxon>
        <taxon>Helotiales</taxon>
        <taxon>Sclerotiniaceae</taxon>
        <taxon>Botrytis</taxon>
    </lineage>
</organism>
<keyword evidence="3" id="KW-0560">Oxidoreductase</keyword>
<dbReference type="InterPro" id="IPR008030">
    <property type="entry name" value="NmrA-like"/>
</dbReference>
<dbReference type="Pfam" id="PF05368">
    <property type="entry name" value="NmrA"/>
    <property type="match status" value="1"/>
</dbReference>